<organism evidence="2">
    <name type="scientific">Selaginella moellendorffii</name>
    <name type="common">Spikemoss</name>
    <dbReference type="NCBI Taxonomy" id="88036"/>
    <lineage>
        <taxon>Eukaryota</taxon>
        <taxon>Viridiplantae</taxon>
        <taxon>Streptophyta</taxon>
        <taxon>Embryophyta</taxon>
        <taxon>Tracheophyta</taxon>
        <taxon>Lycopodiopsida</taxon>
        <taxon>Selaginellales</taxon>
        <taxon>Selaginellaceae</taxon>
        <taxon>Selaginella</taxon>
    </lineage>
</organism>
<protein>
    <submittedName>
        <fullName evidence="1">Uncharacterized protein</fullName>
    </submittedName>
</protein>
<dbReference type="KEGG" id="smo:SELMODRAFT_429974"/>
<evidence type="ECO:0000313" key="1">
    <source>
        <dbReference type="EMBL" id="EFJ07279.1"/>
    </source>
</evidence>
<dbReference type="InParanoid" id="D8T7X8"/>
<dbReference type="Proteomes" id="UP000001514">
    <property type="component" value="Unassembled WGS sequence"/>
</dbReference>
<dbReference type="EMBL" id="GL377687">
    <property type="protein sequence ID" value="EFJ07279.1"/>
    <property type="molecule type" value="Genomic_DNA"/>
</dbReference>
<reference evidence="1 2" key="1">
    <citation type="journal article" date="2011" name="Science">
        <title>The Selaginella genome identifies genetic changes associated with the evolution of vascular plants.</title>
        <authorList>
            <person name="Banks J.A."/>
            <person name="Nishiyama T."/>
            <person name="Hasebe M."/>
            <person name="Bowman J.L."/>
            <person name="Gribskov M."/>
            <person name="dePamphilis C."/>
            <person name="Albert V.A."/>
            <person name="Aono N."/>
            <person name="Aoyama T."/>
            <person name="Ambrose B.A."/>
            <person name="Ashton N.W."/>
            <person name="Axtell M.J."/>
            <person name="Barker E."/>
            <person name="Barker M.S."/>
            <person name="Bennetzen J.L."/>
            <person name="Bonawitz N.D."/>
            <person name="Chapple C."/>
            <person name="Cheng C."/>
            <person name="Correa L.G."/>
            <person name="Dacre M."/>
            <person name="DeBarry J."/>
            <person name="Dreyer I."/>
            <person name="Elias M."/>
            <person name="Engstrom E.M."/>
            <person name="Estelle M."/>
            <person name="Feng L."/>
            <person name="Finet C."/>
            <person name="Floyd S.K."/>
            <person name="Frommer W.B."/>
            <person name="Fujita T."/>
            <person name="Gramzow L."/>
            <person name="Gutensohn M."/>
            <person name="Harholt J."/>
            <person name="Hattori M."/>
            <person name="Heyl A."/>
            <person name="Hirai T."/>
            <person name="Hiwatashi Y."/>
            <person name="Ishikawa M."/>
            <person name="Iwata M."/>
            <person name="Karol K.G."/>
            <person name="Koehler B."/>
            <person name="Kolukisaoglu U."/>
            <person name="Kubo M."/>
            <person name="Kurata T."/>
            <person name="Lalonde S."/>
            <person name="Li K."/>
            <person name="Li Y."/>
            <person name="Litt A."/>
            <person name="Lyons E."/>
            <person name="Manning G."/>
            <person name="Maruyama T."/>
            <person name="Michael T.P."/>
            <person name="Mikami K."/>
            <person name="Miyazaki S."/>
            <person name="Morinaga S."/>
            <person name="Murata T."/>
            <person name="Mueller-Roeber B."/>
            <person name="Nelson D.R."/>
            <person name="Obara M."/>
            <person name="Oguri Y."/>
            <person name="Olmstead R.G."/>
            <person name="Onodera N."/>
            <person name="Petersen B.L."/>
            <person name="Pils B."/>
            <person name="Prigge M."/>
            <person name="Rensing S.A."/>
            <person name="Riano-Pachon D.M."/>
            <person name="Roberts A.W."/>
            <person name="Sato Y."/>
            <person name="Scheller H.V."/>
            <person name="Schulz B."/>
            <person name="Schulz C."/>
            <person name="Shakirov E.V."/>
            <person name="Shibagaki N."/>
            <person name="Shinohara N."/>
            <person name="Shippen D.E."/>
            <person name="Soerensen I."/>
            <person name="Sotooka R."/>
            <person name="Sugimoto N."/>
            <person name="Sugita M."/>
            <person name="Sumikawa N."/>
            <person name="Tanurdzic M."/>
            <person name="Theissen G."/>
            <person name="Ulvskov P."/>
            <person name="Wakazuki S."/>
            <person name="Weng J.K."/>
            <person name="Willats W.W."/>
            <person name="Wipf D."/>
            <person name="Wolf P.G."/>
            <person name="Yang L."/>
            <person name="Zimmer A.D."/>
            <person name="Zhu Q."/>
            <person name="Mitros T."/>
            <person name="Hellsten U."/>
            <person name="Loque D."/>
            <person name="Otillar R."/>
            <person name="Salamov A."/>
            <person name="Schmutz J."/>
            <person name="Shapiro H."/>
            <person name="Lindquist E."/>
            <person name="Lucas S."/>
            <person name="Rokhsar D."/>
            <person name="Grigoriev I.V."/>
        </authorList>
    </citation>
    <scope>NUCLEOTIDE SEQUENCE [LARGE SCALE GENOMIC DNA]</scope>
</reference>
<dbReference type="Gramene" id="EFJ07279">
    <property type="protein sequence ID" value="EFJ07279"/>
    <property type="gene ID" value="SELMODRAFT_429974"/>
</dbReference>
<gene>
    <name evidence="1" type="ORF">SELMODRAFT_429974</name>
</gene>
<accession>D8T7X8</accession>
<name>D8T7X8_SELML</name>
<evidence type="ECO:0000313" key="2">
    <source>
        <dbReference type="Proteomes" id="UP000001514"/>
    </source>
</evidence>
<dbReference type="HOGENOM" id="CLU_1920725_0_0_1"/>
<dbReference type="AlphaFoldDB" id="D8T7X8"/>
<sequence length="132" mass="14841">MHSEGITEMMLLKSQDCGGRLDKVINSQDTMLLEPKSKTKAGECLFSTAVLAERHLGKDKLSTLIQSRKSMYNIPIMEVLQALQAARILKTTEFELQHIRSIVLGVSLKYSELDSRLAGLDDCLAIFHHHIF</sequence>
<keyword evidence="2" id="KW-1185">Reference proteome</keyword>
<proteinExistence type="predicted"/>